<dbReference type="EMBL" id="CAIY01000080">
    <property type="protein sequence ID" value="CCH68095.1"/>
    <property type="molecule type" value="Genomic_DNA"/>
</dbReference>
<dbReference type="STRING" id="1165094.RINTHH_19400"/>
<keyword evidence="2" id="KW-1185">Reference proteome</keyword>
<sequence>MFTVRHYSWERKSLKIIVIAVILSSSWLVRETQGAAILEFYLGLSNQLQTLHSQPYTKNTLKNSKVLELETRILDLENQNQNLKNYYLIQKTILLNQNQFSLG</sequence>
<evidence type="ECO:0000313" key="1">
    <source>
        <dbReference type="EMBL" id="CCH68095.1"/>
    </source>
</evidence>
<dbReference type="AlphaFoldDB" id="M1X377"/>
<evidence type="ECO:0000313" key="2">
    <source>
        <dbReference type="Proteomes" id="UP000053051"/>
    </source>
</evidence>
<comment type="caution">
    <text evidence="1">The sequence shown here is derived from an EMBL/GenBank/DDBJ whole genome shotgun (WGS) entry which is preliminary data.</text>
</comment>
<name>M1X377_9NOST</name>
<proteinExistence type="predicted"/>
<protein>
    <submittedName>
        <fullName evidence="1">Rod shape-determining protein</fullName>
    </submittedName>
</protein>
<dbReference type="Proteomes" id="UP000053051">
    <property type="component" value="Unassembled WGS sequence"/>
</dbReference>
<accession>M1X377</accession>
<organism evidence="1 2">
    <name type="scientific">Richelia intracellularis HH01</name>
    <dbReference type="NCBI Taxonomy" id="1165094"/>
    <lineage>
        <taxon>Bacteria</taxon>
        <taxon>Bacillati</taxon>
        <taxon>Cyanobacteriota</taxon>
        <taxon>Cyanophyceae</taxon>
        <taxon>Nostocales</taxon>
        <taxon>Nostocaceae</taxon>
        <taxon>Richelia</taxon>
    </lineage>
</organism>
<gene>
    <name evidence="1" type="ORF">RINTHH_19400</name>
</gene>
<reference evidence="1 2" key="1">
    <citation type="submission" date="2012-05" db="EMBL/GenBank/DDBJ databases">
        <authorList>
            <person name="Hilton J."/>
        </authorList>
    </citation>
    <scope>NUCLEOTIDE SEQUENCE [LARGE SCALE GENOMIC DNA]</scope>
    <source>
        <strain evidence="1 2">HH01</strain>
    </source>
</reference>
<reference evidence="2" key="2">
    <citation type="submission" date="2016-01" db="EMBL/GenBank/DDBJ databases">
        <title>Diatom-associated endosymboitic cyanobacterium lacks core nitrogen metabolism enzymes.</title>
        <authorList>
            <person name="Hilton J.A."/>
            <person name="Foster R.A."/>
            <person name="Tripp H.J."/>
            <person name="Carter B.J."/>
            <person name="Zehr J.P."/>
            <person name="Villareal T.A."/>
        </authorList>
    </citation>
    <scope>NUCLEOTIDE SEQUENCE [LARGE SCALE GENOMIC DNA]</scope>
    <source>
        <strain evidence="2">HH01</strain>
    </source>
</reference>